<dbReference type="EMBL" id="JAVDRF010000001">
    <property type="protein sequence ID" value="MDR6534630.1"/>
    <property type="molecule type" value="Genomic_DNA"/>
</dbReference>
<sequence length="74" mass="8150">MPLPPVTDAFTARKVLQQIEVRLRAEGVEGFREPPEEPTSCCGRGCEGCVWEGYFAAVGWWRDDALAMLAHKGG</sequence>
<protein>
    <recommendedName>
        <fullName evidence="1">Oxidoreductase-like domain-containing protein</fullName>
    </recommendedName>
</protein>
<dbReference type="Proteomes" id="UP001184230">
    <property type="component" value="Unassembled WGS sequence"/>
</dbReference>
<dbReference type="RefSeq" id="WP_309898014.1">
    <property type="nucleotide sequence ID" value="NZ_JAVDRF010000001.1"/>
</dbReference>
<proteinExistence type="predicted"/>
<accession>A0ABU1N990</accession>
<dbReference type="InterPro" id="IPR019180">
    <property type="entry name" value="Oxidoreductase-like_N"/>
</dbReference>
<name>A0ABU1N990_9BURK</name>
<keyword evidence="3" id="KW-1185">Reference proteome</keyword>
<evidence type="ECO:0000313" key="3">
    <source>
        <dbReference type="Proteomes" id="UP001184230"/>
    </source>
</evidence>
<organism evidence="2 3">
    <name type="scientific">Variovorax soli</name>
    <dbReference type="NCBI Taxonomy" id="376815"/>
    <lineage>
        <taxon>Bacteria</taxon>
        <taxon>Pseudomonadati</taxon>
        <taxon>Pseudomonadota</taxon>
        <taxon>Betaproteobacteria</taxon>
        <taxon>Burkholderiales</taxon>
        <taxon>Comamonadaceae</taxon>
        <taxon>Variovorax</taxon>
    </lineage>
</organism>
<feature type="domain" description="Oxidoreductase-like" evidence="1">
    <location>
        <begin position="32"/>
        <end position="64"/>
    </location>
</feature>
<dbReference type="Pfam" id="PF09791">
    <property type="entry name" value="Oxidored-like"/>
    <property type="match status" value="1"/>
</dbReference>
<evidence type="ECO:0000259" key="1">
    <source>
        <dbReference type="Pfam" id="PF09791"/>
    </source>
</evidence>
<gene>
    <name evidence="2" type="ORF">J2739_000390</name>
</gene>
<reference evidence="2 3" key="1">
    <citation type="submission" date="2023-07" db="EMBL/GenBank/DDBJ databases">
        <title>Sorghum-associated microbial communities from plants grown in Nebraska, USA.</title>
        <authorList>
            <person name="Schachtman D."/>
        </authorList>
    </citation>
    <scope>NUCLEOTIDE SEQUENCE [LARGE SCALE GENOMIC DNA]</scope>
    <source>
        <strain evidence="2 3">DS1781</strain>
    </source>
</reference>
<comment type="caution">
    <text evidence="2">The sequence shown here is derived from an EMBL/GenBank/DDBJ whole genome shotgun (WGS) entry which is preliminary data.</text>
</comment>
<evidence type="ECO:0000313" key="2">
    <source>
        <dbReference type="EMBL" id="MDR6534630.1"/>
    </source>
</evidence>